<dbReference type="PROSITE" id="PS50977">
    <property type="entry name" value="HTH_TETR_2"/>
    <property type="match status" value="1"/>
</dbReference>
<name>A0A7J5B1H3_9MICO</name>
<evidence type="ECO:0000256" key="2">
    <source>
        <dbReference type="ARBA" id="ARBA00023125"/>
    </source>
</evidence>
<reference evidence="6 7" key="1">
    <citation type="submission" date="2019-09" db="EMBL/GenBank/DDBJ databases">
        <title>Phylogeny of genus Pseudoclavibacter and closely related genus.</title>
        <authorList>
            <person name="Li Y."/>
        </authorList>
    </citation>
    <scope>NUCLEOTIDE SEQUENCE [LARGE SCALE GENOMIC DNA]</scope>
    <source>
        <strain evidence="6 7">THG-MD12</strain>
    </source>
</reference>
<dbReference type="EMBL" id="WBJX01000003">
    <property type="protein sequence ID" value="KAB1637589.1"/>
    <property type="molecule type" value="Genomic_DNA"/>
</dbReference>
<dbReference type="InterPro" id="IPR001647">
    <property type="entry name" value="HTH_TetR"/>
</dbReference>
<dbReference type="InterPro" id="IPR009057">
    <property type="entry name" value="Homeodomain-like_sf"/>
</dbReference>
<dbReference type="SUPFAM" id="SSF46689">
    <property type="entry name" value="Homeodomain-like"/>
    <property type="match status" value="1"/>
</dbReference>
<protein>
    <submittedName>
        <fullName evidence="6">TetR family transcriptional regulator</fullName>
    </submittedName>
</protein>
<dbReference type="PANTHER" id="PTHR30055:SF234">
    <property type="entry name" value="HTH-TYPE TRANSCRIPTIONAL REGULATOR BETI"/>
    <property type="match status" value="1"/>
</dbReference>
<accession>A0A7J5B1H3</accession>
<evidence type="ECO:0000256" key="1">
    <source>
        <dbReference type="ARBA" id="ARBA00023015"/>
    </source>
</evidence>
<organism evidence="6 7">
    <name type="scientific">Pseudoclavibacter terrae</name>
    <dbReference type="NCBI Taxonomy" id="1530195"/>
    <lineage>
        <taxon>Bacteria</taxon>
        <taxon>Bacillati</taxon>
        <taxon>Actinomycetota</taxon>
        <taxon>Actinomycetes</taxon>
        <taxon>Micrococcales</taxon>
        <taxon>Microbacteriaceae</taxon>
        <taxon>Pseudoclavibacter</taxon>
    </lineage>
</organism>
<keyword evidence="1" id="KW-0805">Transcription regulation</keyword>
<gene>
    <name evidence="6" type="ORF">F8O03_10230</name>
</gene>
<sequence length="206" mass="22176">MMSTSTSVMTQRYSHSPGSLPGYHCRMLTVSGQREKILTAYMNLLVDSGVRGTTLEAVGTTCKLSKAGVLHHFASKQALGAALLAELQAQARVDADNMLGDLDNAVSYYIVSSQDRDSLLERLVEAVYRLAQTGDTDALDVLRECREGWFDALVRAIGDPAVARLVLFVGDGMNHNALLSVGAVDEKFINAESTAEILGAIQDLRG</sequence>
<keyword evidence="7" id="KW-1185">Reference proteome</keyword>
<dbReference type="GO" id="GO:0003700">
    <property type="term" value="F:DNA-binding transcription factor activity"/>
    <property type="evidence" value="ECO:0007669"/>
    <property type="project" value="TreeGrafter"/>
</dbReference>
<keyword evidence="2 4" id="KW-0238">DNA-binding</keyword>
<dbReference type="AlphaFoldDB" id="A0A7J5B1H3"/>
<dbReference type="Proteomes" id="UP000490386">
    <property type="component" value="Unassembled WGS sequence"/>
</dbReference>
<evidence type="ECO:0000313" key="7">
    <source>
        <dbReference type="Proteomes" id="UP000490386"/>
    </source>
</evidence>
<dbReference type="PANTHER" id="PTHR30055">
    <property type="entry name" value="HTH-TYPE TRANSCRIPTIONAL REGULATOR RUTR"/>
    <property type="match status" value="1"/>
</dbReference>
<dbReference type="Gene3D" id="1.10.357.10">
    <property type="entry name" value="Tetracycline Repressor, domain 2"/>
    <property type="match status" value="1"/>
</dbReference>
<comment type="caution">
    <text evidence="6">The sequence shown here is derived from an EMBL/GenBank/DDBJ whole genome shotgun (WGS) entry which is preliminary data.</text>
</comment>
<evidence type="ECO:0000256" key="3">
    <source>
        <dbReference type="ARBA" id="ARBA00023163"/>
    </source>
</evidence>
<evidence type="ECO:0000259" key="5">
    <source>
        <dbReference type="PROSITE" id="PS50977"/>
    </source>
</evidence>
<feature type="domain" description="HTH tetR-type" evidence="5">
    <location>
        <begin position="31"/>
        <end position="91"/>
    </location>
</feature>
<dbReference type="GO" id="GO:0000976">
    <property type="term" value="F:transcription cis-regulatory region binding"/>
    <property type="evidence" value="ECO:0007669"/>
    <property type="project" value="TreeGrafter"/>
</dbReference>
<dbReference type="OrthoDB" id="9806334at2"/>
<proteinExistence type="predicted"/>
<keyword evidence="3" id="KW-0804">Transcription</keyword>
<dbReference type="Pfam" id="PF00440">
    <property type="entry name" value="TetR_N"/>
    <property type="match status" value="1"/>
</dbReference>
<feature type="DNA-binding region" description="H-T-H motif" evidence="4">
    <location>
        <begin position="54"/>
        <end position="73"/>
    </location>
</feature>
<evidence type="ECO:0000313" key="6">
    <source>
        <dbReference type="EMBL" id="KAB1637589.1"/>
    </source>
</evidence>
<evidence type="ECO:0000256" key="4">
    <source>
        <dbReference type="PROSITE-ProRule" id="PRU00335"/>
    </source>
</evidence>
<dbReference type="InterPro" id="IPR050109">
    <property type="entry name" value="HTH-type_TetR-like_transc_reg"/>
</dbReference>